<proteinExistence type="predicted"/>
<dbReference type="AlphaFoldDB" id="A0A4Y3HXH5"/>
<evidence type="ECO:0000313" key="1">
    <source>
        <dbReference type="EMBL" id="GEA51402.1"/>
    </source>
</evidence>
<dbReference type="Proteomes" id="UP000318717">
    <property type="component" value="Unassembled WGS sequence"/>
</dbReference>
<comment type="caution">
    <text evidence="1">The sequence shown here is derived from an EMBL/GenBank/DDBJ whole genome shotgun (WGS) entry which is preliminary data.</text>
</comment>
<organism evidence="1 2">
    <name type="scientific">Vibrio inusitatus NBRC 102082</name>
    <dbReference type="NCBI Taxonomy" id="1219070"/>
    <lineage>
        <taxon>Bacteria</taxon>
        <taxon>Pseudomonadati</taxon>
        <taxon>Pseudomonadota</taxon>
        <taxon>Gammaproteobacteria</taxon>
        <taxon>Vibrionales</taxon>
        <taxon>Vibrionaceae</taxon>
        <taxon>Vibrio</taxon>
    </lineage>
</organism>
<gene>
    <name evidence="1" type="ORF">VIN01S_22060</name>
</gene>
<dbReference type="OrthoDB" id="7063656at2"/>
<dbReference type="EMBL" id="BJLF01000010">
    <property type="protein sequence ID" value="GEA51402.1"/>
    <property type="molecule type" value="Genomic_DNA"/>
</dbReference>
<name>A0A4Y3HXH5_9VIBR</name>
<sequence length="235" mass="26132">MIKIIKNNLYKSKAAVIIQKQFEAQINLGCDTGLYGVEPSNAATKIVQEAWNSNELMLSGAFGTRPHQLMIAMFALSFFVAKRYERDGDAVNSDRLLLTCTNFIGVISDEILFNGRLYGFGVTDDVVRERAIALITPFVKATNSRPLANEISEATPLPHSTIDWDMWYFMYVEAAIKGSDEAGGRGLSINSDGLCLIDLMDHEPLKNAWTNKIDAVELGYQFGITFNISQFSENL</sequence>
<reference evidence="1 2" key="1">
    <citation type="submission" date="2019-06" db="EMBL/GenBank/DDBJ databases">
        <title>Whole genome shotgun sequence of Vibrio inusitatus NBRC 102082.</title>
        <authorList>
            <person name="Hosoyama A."/>
            <person name="Uohara A."/>
            <person name="Ohji S."/>
            <person name="Ichikawa N."/>
        </authorList>
    </citation>
    <scope>NUCLEOTIDE SEQUENCE [LARGE SCALE GENOMIC DNA]</scope>
    <source>
        <strain evidence="1 2">NBRC 102082</strain>
    </source>
</reference>
<keyword evidence="2" id="KW-1185">Reference proteome</keyword>
<accession>A0A4Y3HXH5</accession>
<dbReference type="RefSeq" id="WP_141345731.1">
    <property type="nucleotide sequence ID" value="NZ_BJLF01000010.1"/>
</dbReference>
<evidence type="ECO:0000313" key="2">
    <source>
        <dbReference type="Proteomes" id="UP000318717"/>
    </source>
</evidence>
<protein>
    <submittedName>
        <fullName evidence="1">Uncharacterized protein</fullName>
    </submittedName>
</protein>